<protein>
    <submittedName>
        <fullName evidence="2">Uncharacterized protein</fullName>
    </submittedName>
</protein>
<dbReference type="EMBL" id="JAVTLL010000014">
    <property type="protein sequence ID" value="MDT7843269.1"/>
    <property type="molecule type" value="Genomic_DNA"/>
</dbReference>
<sequence>MITARSLLCVPRVRVAASPLLRVSALVVLLFGLMLTHGLHAESAEGHLVTGVTEPAAVSVAADVGVADEPAVSRLAAIGEPREGHGSSHPNEHCVSGQPQQGPVLTPPCFAVSVGESAVPGRYLAQRAFGGPVLAAVPSSARRLSAVQQI</sequence>
<gene>
    <name evidence="2" type="ORF">RQC66_21320</name>
</gene>
<feature type="compositionally biased region" description="Basic and acidic residues" evidence="1">
    <location>
        <begin position="80"/>
        <end position="92"/>
    </location>
</feature>
<proteinExistence type="predicted"/>
<comment type="caution">
    <text evidence="2">The sequence shown here is derived from an EMBL/GenBank/DDBJ whole genome shotgun (WGS) entry which is preliminary data.</text>
</comment>
<reference evidence="3" key="1">
    <citation type="submission" date="2023-07" db="EMBL/GenBank/DDBJ databases">
        <title>Draft genome sequence of the endophytic actinobacterium Streptomyces justiciae WPN32, a potential antibiotic producer.</title>
        <authorList>
            <person name="Yasawong M."/>
            <person name="Pana W."/>
            <person name="Ganta P."/>
            <person name="Santapan N."/>
            <person name="Songngamsuk T."/>
            <person name="Phatcharaharikarn M."/>
            <person name="Kerdtoob S."/>
            <person name="Nantapong N."/>
        </authorList>
    </citation>
    <scope>NUCLEOTIDE SEQUENCE [LARGE SCALE GENOMIC DNA]</scope>
    <source>
        <strain evidence="3">WPN32</strain>
    </source>
</reference>
<organism evidence="2 3">
    <name type="scientific">Streptomyces justiciae</name>
    <dbReference type="NCBI Taxonomy" id="2780140"/>
    <lineage>
        <taxon>Bacteria</taxon>
        <taxon>Bacillati</taxon>
        <taxon>Actinomycetota</taxon>
        <taxon>Actinomycetes</taxon>
        <taxon>Kitasatosporales</taxon>
        <taxon>Streptomycetaceae</taxon>
        <taxon>Streptomyces</taxon>
    </lineage>
</organism>
<dbReference type="RefSeq" id="WP_314202836.1">
    <property type="nucleotide sequence ID" value="NZ_JAVTLL010000014.1"/>
</dbReference>
<accession>A0ABU3LVK7</accession>
<evidence type="ECO:0000313" key="3">
    <source>
        <dbReference type="Proteomes" id="UP001257948"/>
    </source>
</evidence>
<dbReference type="Proteomes" id="UP001257948">
    <property type="component" value="Unassembled WGS sequence"/>
</dbReference>
<feature type="region of interest" description="Disordered" evidence="1">
    <location>
        <begin position="80"/>
        <end position="100"/>
    </location>
</feature>
<evidence type="ECO:0000256" key="1">
    <source>
        <dbReference type="SAM" id="MobiDB-lite"/>
    </source>
</evidence>
<evidence type="ECO:0000313" key="2">
    <source>
        <dbReference type="EMBL" id="MDT7843269.1"/>
    </source>
</evidence>
<name>A0ABU3LVK7_9ACTN</name>
<keyword evidence="3" id="KW-1185">Reference proteome</keyword>